<feature type="region of interest" description="Disordered" evidence="1">
    <location>
        <begin position="1"/>
        <end position="31"/>
    </location>
</feature>
<organism evidence="2 3">
    <name type="scientific">Westerdykella ornata</name>
    <dbReference type="NCBI Taxonomy" id="318751"/>
    <lineage>
        <taxon>Eukaryota</taxon>
        <taxon>Fungi</taxon>
        <taxon>Dikarya</taxon>
        <taxon>Ascomycota</taxon>
        <taxon>Pezizomycotina</taxon>
        <taxon>Dothideomycetes</taxon>
        <taxon>Pleosporomycetidae</taxon>
        <taxon>Pleosporales</taxon>
        <taxon>Sporormiaceae</taxon>
        <taxon>Westerdykella</taxon>
    </lineage>
</organism>
<evidence type="ECO:0000313" key="2">
    <source>
        <dbReference type="EMBL" id="KAF2274755.1"/>
    </source>
</evidence>
<accession>A0A6A6JEQ4</accession>
<feature type="compositionally biased region" description="Pro residues" evidence="1">
    <location>
        <begin position="47"/>
        <end position="58"/>
    </location>
</feature>
<dbReference type="OrthoDB" id="4147798at2759"/>
<dbReference type="RefSeq" id="XP_033652294.1">
    <property type="nucleotide sequence ID" value="XM_033799862.1"/>
</dbReference>
<dbReference type="AlphaFoldDB" id="A0A6A6JEQ4"/>
<name>A0A6A6JEQ4_WESOR</name>
<sequence length="129" mass="15139">MSKRHNRKRTRSRPRHRDSGHARSTHIRTYSIDTEASYASMASNPTFLPPPTYYPPGSRPQDHWNHWDRMYAAWQTRNQLHRQQEQQALDEAQRLRFFGGEAGDELSLLEPMLRVVTGLFDGETDYVDP</sequence>
<dbReference type="EMBL" id="ML986501">
    <property type="protein sequence ID" value="KAF2274755.1"/>
    <property type="molecule type" value="Genomic_DNA"/>
</dbReference>
<gene>
    <name evidence="2" type="ORF">EI97DRAFT_443922</name>
</gene>
<reference evidence="2" key="1">
    <citation type="journal article" date="2020" name="Stud. Mycol.">
        <title>101 Dothideomycetes genomes: a test case for predicting lifestyles and emergence of pathogens.</title>
        <authorList>
            <person name="Haridas S."/>
            <person name="Albert R."/>
            <person name="Binder M."/>
            <person name="Bloem J."/>
            <person name="Labutti K."/>
            <person name="Salamov A."/>
            <person name="Andreopoulos B."/>
            <person name="Baker S."/>
            <person name="Barry K."/>
            <person name="Bills G."/>
            <person name="Bluhm B."/>
            <person name="Cannon C."/>
            <person name="Castanera R."/>
            <person name="Culley D."/>
            <person name="Daum C."/>
            <person name="Ezra D."/>
            <person name="Gonzalez J."/>
            <person name="Henrissat B."/>
            <person name="Kuo A."/>
            <person name="Liang C."/>
            <person name="Lipzen A."/>
            <person name="Lutzoni F."/>
            <person name="Magnuson J."/>
            <person name="Mondo S."/>
            <person name="Nolan M."/>
            <person name="Ohm R."/>
            <person name="Pangilinan J."/>
            <person name="Park H.-J."/>
            <person name="Ramirez L."/>
            <person name="Alfaro M."/>
            <person name="Sun H."/>
            <person name="Tritt A."/>
            <person name="Yoshinaga Y."/>
            <person name="Zwiers L.-H."/>
            <person name="Turgeon B."/>
            <person name="Goodwin S."/>
            <person name="Spatafora J."/>
            <person name="Crous P."/>
            <person name="Grigoriev I."/>
        </authorList>
    </citation>
    <scope>NUCLEOTIDE SEQUENCE</scope>
    <source>
        <strain evidence="2">CBS 379.55</strain>
    </source>
</reference>
<proteinExistence type="predicted"/>
<evidence type="ECO:0000313" key="3">
    <source>
        <dbReference type="Proteomes" id="UP000800097"/>
    </source>
</evidence>
<keyword evidence="3" id="KW-1185">Reference proteome</keyword>
<dbReference type="GeneID" id="54553037"/>
<evidence type="ECO:0000256" key="1">
    <source>
        <dbReference type="SAM" id="MobiDB-lite"/>
    </source>
</evidence>
<protein>
    <submittedName>
        <fullName evidence="2">Uncharacterized protein</fullName>
    </submittedName>
</protein>
<feature type="compositionally biased region" description="Basic residues" evidence="1">
    <location>
        <begin position="1"/>
        <end position="26"/>
    </location>
</feature>
<feature type="region of interest" description="Disordered" evidence="1">
    <location>
        <begin position="41"/>
        <end position="60"/>
    </location>
</feature>
<dbReference type="Proteomes" id="UP000800097">
    <property type="component" value="Unassembled WGS sequence"/>
</dbReference>